<dbReference type="Pfam" id="PF07992">
    <property type="entry name" value="Pyr_redox_2"/>
    <property type="match status" value="1"/>
</dbReference>
<comment type="cofactor">
    <cofactor evidence="1">
        <name>FAD</name>
        <dbReference type="ChEBI" id="CHEBI:57692"/>
    </cofactor>
</comment>
<reference evidence="8 9" key="1">
    <citation type="submission" date="2019-04" db="EMBL/GenBank/DDBJ databases">
        <authorList>
            <person name="Feng G."/>
            <person name="Zhu H."/>
        </authorList>
    </citation>
    <scope>NUCLEOTIDE SEQUENCE [LARGE SCALE GENOMIC DNA]</scope>
    <source>
        <strain evidence="8 9">6HR-1</strain>
    </source>
</reference>
<keyword evidence="4" id="KW-0560">Oxidoreductase</keyword>
<dbReference type="InterPro" id="IPR023753">
    <property type="entry name" value="FAD/NAD-binding_dom"/>
</dbReference>
<evidence type="ECO:0000259" key="6">
    <source>
        <dbReference type="Pfam" id="PF07992"/>
    </source>
</evidence>
<dbReference type="Proteomes" id="UP000297535">
    <property type="component" value="Unassembled WGS sequence"/>
</dbReference>
<feature type="compositionally biased region" description="Low complexity" evidence="5">
    <location>
        <begin position="432"/>
        <end position="450"/>
    </location>
</feature>
<evidence type="ECO:0000313" key="8">
    <source>
        <dbReference type="EMBL" id="TGD97494.1"/>
    </source>
</evidence>
<evidence type="ECO:0000313" key="9">
    <source>
        <dbReference type="Proteomes" id="UP000297535"/>
    </source>
</evidence>
<sequence length="450" mass="45865">MPCPGHPGRARRGPRRGGAVRDGTIVVAGASLAGLRGAEALRDRGFSGRLILVGDEPYRPYDRPPLSKHVLTGEVAPGATTLPGVGRLEAEWRLGTAAAGLDRAGRALRLADGTTLPFDRLLIATGARARPWPKADEARLAGVHTLRGRDDAAALAADLSARPGRVLILGAGFIGCEVASSLRAVGLPVTVADPGPAPLARALGTVVGGFVAGRMAAAGVDYRPGTRVTHLEGAGGRVRRARLEAGGTIQADLVVVALGALRNTGWLAGAGLDADEGGLSCDGACRVLDAAGRPDDAIFAAGDVARWPHPLYGGRPVALEHWGNAVAQAAHAARAMLDGPEAAGAYAELPAFWSSQFGLNIKSLGLIEGADAVAVAQGSPRTGRFLAVYGRAGRTVAAVSINAGRWLPAYEAPIRDGAAFPPITGAADQPRLRSLPPGLPGPRGASGARP</sequence>
<dbReference type="InterPro" id="IPR016156">
    <property type="entry name" value="FAD/NAD-linked_Rdtase_dimer_sf"/>
</dbReference>
<feature type="domain" description="Reductase C-terminal" evidence="7">
    <location>
        <begin position="352"/>
        <end position="435"/>
    </location>
</feature>
<dbReference type="AlphaFoldDB" id="A0A4Z0NLX3"/>
<dbReference type="PRINTS" id="PR00411">
    <property type="entry name" value="PNDRDTASEI"/>
</dbReference>
<dbReference type="Gene3D" id="3.30.390.30">
    <property type="match status" value="1"/>
</dbReference>
<dbReference type="InterPro" id="IPR036188">
    <property type="entry name" value="FAD/NAD-bd_sf"/>
</dbReference>
<comment type="caution">
    <text evidence="8">The sequence shown here is derived from an EMBL/GenBank/DDBJ whole genome shotgun (WGS) entry which is preliminary data.</text>
</comment>
<name>A0A4Z0NLX3_9HYPH</name>
<proteinExistence type="predicted"/>
<keyword evidence="3" id="KW-0274">FAD</keyword>
<dbReference type="Pfam" id="PF14759">
    <property type="entry name" value="Reductase_C"/>
    <property type="match status" value="1"/>
</dbReference>
<evidence type="ECO:0000256" key="3">
    <source>
        <dbReference type="ARBA" id="ARBA00022827"/>
    </source>
</evidence>
<keyword evidence="9" id="KW-1185">Reference proteome</keyword>
<dbReference type="GO" id="GO:0016651">
    <property type="term" value="F:oxidoreductase activity, acting on NAD(P)H"/>
    <property type="evidence" value="ECO:0007669"/>
    <property type="project" value="TreeGrafter"/>
</dbReference>
<dbReference type="InterPro" id="IPR028202">
    <property type="entry name" value="Reductase_C"/>
</dbReference>
<feature type="domain" description="FAD/NAD(P)-binding" evidence="6">
    <location>
        <begin position="25"/>
        <end position="329"/>
    </location>
</feature>
<dbReference type="InterPro" id="IPR050446">
    <property type="entry name" value="FAD-oxidoreductase/Apoptosis"/>
</dbReference>
<evidence type="ECO:0000256" key="5">
    <source>
        <dbReference type="SAM" id="MobiDB-lite"/>
    </source>
</evidence>
<evidence type="ECO:0000256" key="2">
    <source>
        <dbReference type="ARBA" id="ARBA00022630"/>
    </source>
</evidence>
<dbReference type="GO" id="GO:0005737">
    <property type="term" value="C:cytoplasm"/>
    <property type="evidence" value="ECO:0007669"/>
    <property type="project" value="TreeGrafter"/>
</dbReference>
<accession>A0A4Z0NLX3</accession>
<dbReference type="Gene3D" id="3.50.50.60">
    <property type="entry name" value="FAD/NAD(P)-binding domain"/>
    <property type="match status" value="2"/>
</dbReference>
<protein>
    <submittedName>
        <fullName evidence="8">FAD-dependent oxidoreductase</fullName>
    </submittedName>
</protein>
<dbReference type="EMBL" id="SRLB01000014">
    <property type="protein sequence ID" value="TGD97494.1"/>
    <property type="molecule type" value="Genomic_DNA"/>
</dbReference>
<evidence type="ECO:0000256" key="4">
    <source>
        <dbReference type="ARBA" id="ARBA00023002"/>
    </source>
</evidence>
<evidence type="ECO:0000259" key="7">
    <source>
        <dbReference type="Pfam" id="PF14759"/>
    </source>
</evidence>
<dbReference type="PANTHER" id="PTHR43557">
    <property type="entry name" value="APOPTOSIS-INDUCING FACTOR 1"/>
    <property type="match status" value="1"/>
</dbReference>
<evidence type="ECO:0000256" key="1">
    <source>
        <dbReference type="ARBA" id="ARBA00001974"/>
    </source>
</evidence>
<feature type="region of interest" description="Disordered" evidence="5">
    <location>
        <begin position="421"/>
        <end position="450"/>
    </location>
</feature>
<dbReference type="SUPFAM" id="SSF55424">
    <property type="entry name" value="FAD/NAD-linked reductases, dimerisation (C-terminal) domain"/>
    <property type="match status" value="1"/>
</dbReference>
<dbReference type="PANTHER" id="PTHR43557:SF2">
    <property type="entry name" value="RIESKE DOMAIN-CONTAINING PROTEIN-RELATED"/>
    <property type="match status" value="1"/>
</dbReference>
<dbReference type="PRINTS" id="PR00368">
    <property type="entry name" value="FADPNR"/>
</dbReference>
<dbReference type="SUPFAM" id="SSF51905">
    <property type="entry name" value="FAD/NAD(P)-binding domain"/>
    <property type="match status" value="1"/>
</dbReference>
<dbReference type="OrthoDB" id="7809559at2"/>
<gene>
    <name evidence="8" type="ORF">EU555_20035</name>
</gene>
<keyword evidence="2" id="KW-0285">Flavoprotein</keyword>
<organism evidence="8 9">
    <name type="scientific">Methylobacterium nonmethylotrophicum</name>
    <dbReference type="NCBI Taxonomy" id="1141884"/>
    <lineage>
        <taxon>Bacteria</taxon>
        <taxon>Pseudomonadati</taxon>
        <taxon>Pseudomonadota</taxon>
        <taxon>Alphaproteobacteria</taxon>
        <taxon>Hyphomicrobiales</taxon>
        <taxon>Methylobacteriaceae</taxon>
        <taxon>Methylobacterium</taxon>
    </lineage>
</organism>